<dbReference type="AlphaFoldDB" id="A0A4U1BEC2"/>
<sequence>MSRQLDPLLQELDREISPSRDLWPAIEGRLDRSPLPATPRRPWLPWAMAACLLLTSLGGFLGGRLSRPAPHAPLLGMLELLQQQHQTQRQQLAPWGTGTLQLTSTLPGDQAATEALASIRGAERELFEALQTQPDNRELLQLWLWVQQRELDLINKQQQRHQRLQHL</sequence>
<evidence type="ECO:0000313" key="2">
    <source>
        <dbReference type="Proteomes" id="UP000305674"/>
    </source>
</evidence>
<evidence type="ECO:0000313" key="1">
    <source>
        <dbReference type="EMBL" id="TKB49386.1"/>
    </source>
</evidence>
<proteinExistence type="predicted"/>
<accession>A0A4U1BEC2</accession>
<dbReference type="RefSeq" id="WP_136852800.1">
    <property type="nucleotide sequence ID" value="NZ_SWCI01000004.1"/>
</dbReference>
<gene>
    <name evidence="1" type="ORF">FCL40_08610</name>
</gene>
<name>A0A4U1BEC2_9GAMM</name>
<protein>
    <submittedName>
        <fullName evidence="1">Uncharacterized protein</fullName>
    </submittedName>
</protein>
<keyword evidence="2" id="KW-1185">Reference proteome</keyword>
<organism evidence="1 2">
    <name type="scientific">Ferrimonas sediminicola</name>
    <dbReference type="NCBI Taxonomy" id="2569538"/>
    <lineage>
        <taxon>Bacteria</taxon>
        <taxon>Pseudomonadati</taxon>
        <taxon>Pseudomonadota</taxon>
        <taxon>Gammaproteobacteria</taxon>
        <taxon>Alteromonadales</taxon>
        <taxon>Ferrimonadaceae</taxon>
        <taxon>Ferrimonas</taxon>
    </lineage>
</organism>
<dbReference type="OrthoDB" id="6272562at2"/>
<dbReference type="Proteomes" id="UP000305674">
    <property type="component" value="Unassembled WGS sequence"/>
</dbReference>
<dbReference type="EMBL" id="SWCI01000004">
    <property type="protein sequence ID" value="TKB49386.1"/>
    <property type="molecule type" value="Genomic_DNA"/>
</dbReference>
<reference evidence="1 2" key="1">
    <citation type="submission" date="2019-04" db="EMBL/GenBank/DDBJ databases">
        <authorList>
            <person name="Hwang J.C."/>
        </authorList>
    </citation>
    <scope>NUCLEOTIDE SEQUENCE [LARGE SCALE GENOMIC DNA]</scope>
    <source>
        <strain evidence="1 2">IMCC35001</strain>
    </source>
</reference>
<comment type="caution">
    <text evidence="1">The sequence shown here is derived from an EMBL/GenBank/DDBJ whole genome shotgun (WGS) entry which is preliminary data.</text>
</comment>